<comment type="caution">
    <text evidence="2">The sequence shown here is derived from an EMBL/GenBank/DDBJ whole genome shotgun (WGS) entry which is preliminary data.</text>
</comment>
<feature type="domain" description="Mur ligase C-terminal" evidence="1">
    <location>
        <begin position="24"/>
        <end position="155"/>
    </location>
</feature>
<dbReference type="SUPFAM" id="SSF53244">
    <property type="entry name" value="MurD-like peptide ligases, peptide-binding domain"/>
    <property type="match status" value="1"/>
</dbReference>
<accession>A0A1G1WZV5</accession>
<dbReference type="PANTHER" id="PTHR23135:SF4">
    <property type="entry name" value="UDP-N-ACETYLMURAMOYL-L-ALANYL-D-GLUTAMATE--2,6-DIAMINOPIMELATE LIGASE MURE HOMOLOG, CHLOROPLASTIC"/>
    <property type="match status" value="1"/>
</dbReference>
<dbReference type="Proteomes" id="UP000177718">
    <property type="component" value="Unassembled WGS sequence"/>
</dbReference>
<dbReference type="InterPro" id="IPR036615">
    <property type="entry name" value="Mur_ligase_C_dom_sf"/>
</dbReference>
<gene>
    <name evidence="2" type="ORF">A3A61_01485</name>
</gene>
<dbReference type="Gene3D" id="3.90.190.20">
    <property type="entry name" value="Mur ligase, C-terminal domain"/>
    <property type="match status" value="1"/>
</dbReference>
<dbReference type="PANTHER" id="PTHR23135">
    <property type="entry name" value="MUR LIGASE FAMILY MEMBER"/>
    <property type="match status" value="1"/>
</dbReference>
<evidence type="ECO:0000259" key="1">
    <source>
        <dbReference type="Pfam" id="PF02875"/>
    </source>
</evidence>
<reference evidence="2 3" key="1">
    <citation type="journal article" date="2016" name="Nat. Commun.">
        <title>Thousands of microbial genomes shed light on interconnected biogeochemical processes in an aquifer system.</title>
        <authorList>
            <person name="Anantharaman K."/>
            <person name="Brown C.T."/>
            <person name="Hug L.A."/>
            <person name="Sharon I."/>
            <person name="Castelle C.J."/>
            <person name="Probst A.J."/>
            <person name="Thomas B.C."/>
            <person name="Singh A."/>
            <person name="Wilkins M.J."/>
            <person name="Karaoz U."/>
            <person name="Brodie E.L."/>
            <person name="Williams K.H."/>
            <person name="Hubbard S.S."/>
            <person name="Banfield J.F."/>
        </authorList>
    </citation>
    <scope>NUCLEOTIDE SEQUENCE [LARGE SCALE GENOMIC DNA]</scope>
</reference>
<dbReference type="STRING" id="1802605.A3A61_01485"/>
<organism evidence="2 3">
    <name type="scientific">Candidatus Woykebacteria bacterium RIFCSPLOWO2_01_FULL_43_14</name>
    <dbReference type="NCBI Taxonomy" id="1802605"/>
    <lineage>
        <taxon>Bacteria</taxon>
        <taxon>Candidatus Woykeibacteriota</taxon>
    </lineage>
</organism>
<dbReference type="InterPro" id="IPR004101">
    <property type="entry name" value="Mur_ligase_C"/>
</dbReference>
<sequence length="180" mass="19930">MCKVLNVSDDLIVQGLKTFRSVPGRMERVSNRGGFEVIIDFAHTPNAVEKALQTMRKISKGKVYVVFGAASERDTGKRPLMGKIAAKLADYVILTNEDPRWEDPNKILTDIAKGVVMGGGTLNKTFWMIEDRAQAIKFAISKAKAKDLVLILGKGHEKSMSIQGKELEWNDKDAVLKALK</sequence>
<protein>
    <recommendedName>
        <fullName evidence="1">Mur ligase C-terminal domain-containing protein</fullName>
    </recommendedName>
</protein>
<dbReference type="Pfam" id="PF02875">
    <property type="entry name" value="Mur_ligase_C"/>
    <property type="match status" value="1"/>
</dbReference>
<dbReference type="GO" id="GO:0016881">
    <property type="term" value="F:acid-amino acid ligase activity"/>
    <property type="evidence" value="ECO:0007669"/>
    <property type="project" value="InterPro"/>
</dbReference>
<dbReference type="EMBL" id="MHDB01000003">
    <property type="protein sequence ID" value="OGY32850.1"/>
    <property type="molecule type" value="Genomic_DNA"/>
</dbReference>
<evidence type="ECO:0000313" key="3">
    <source>
        <dbReference type="Proteomes" id="UP000177718"/>
    </source>
</evidence>
<name>A0A1G1WZV5_9BACT</name>
<evidence type="ECO:0000313" key="2">
    <source>
        <dbReference type="EMBL" id="OGY32850.1"/>
    </source>
</evidence>
<proteinExistence type="predicted"/>
<dbReference type="AlphaFoldDB" id="A0A1G1WZV5"/>